<protein>
    <submittedName>
        <fullName evidence="5">FCD domain-containing protein</fullName>
    </submittedName>
</protein>
<keyword evidence="3" id="KW-0804">Transcription</keyword>
<keyword evidence="2" id="KW-0238">DNA-binding</keyword>
<proteinExistence type="predicted"/>
<organism evidence="5 6">
    <name type="scientific">Aromatoleum petrolei</name>
    <dbReference type="NCBI Taxonomy" id="76116"/>
    <lineage>
        <taxon>Bacteria</taxon>
        <taxon>Pseudomonadati</taxon>
        <taxon>Pseudomonadota</taxon>
        <taxon>Betaproteobacteria</taxon>
        <taxon>Rhodocyclales</taxon>
        <taxon>Rhodocyclaceae</taxon>
        <taxon>Aromatoleum</taxon>
    </lineage>
</organism>
<dbReference type="SUPFAM" id="SSF48008">
    <property type="entry name" value="GntR ligand-binding domain-like"/>
    <property type="match status" value="1"/>
</dbReference>
<evidence type="ECO:0000256" key="3">
    <source>
        <dbReference type="ARBA" id="ARBA00023163"/>
    </source>
</evidence>
<dbReference type="InterPro" id="IPR008920">
    <property type="entry name" value="TF_FadR/GntR_C"/>
</dbReference>
<evidence type="ECO:0000313" key="6">
    <source>
        <dbReference type="Proteomes" id="UP000652074"/>
    </source>
</evidence>
<dbReference type="InterPro" id="IPR036390">
    <property type="entry name" value="WH_DNA-bd_sf"/>
</dbReference>
<keyword evidence="6" id="KW-1185">Reference proteome</keyword>
<sequence length="229" mass="25208">MKILDPQPKLVEQVHKAILEEISGGRLRPGSRIIQEQVAKELGVSRQPVQQALALLRNQGVLRDAPGRGLLVAPLDVKYVRDMYDMRAVIEGLACRRAAELNARQAKAKGPALIRAGRKAVAAGDCNNMISADMAFHHFIYTLSENPFVATAMDAHWTNTQRVMGEVLTNEEQPRNVWGQHEAMLDAIAAGDAQKAEELGRQHILQAANFMIQRLEENGTADDEDQGGD</sequence>
<dbReference type="InterPro" id="IPR000524">
    <property type="entry name" value="Tscrpt_reg_HTH_GntR"/>
</dbReference>
<evidence type="ECO:0000313" key="5">
    <source>
        <dbReference type="EMBL" id="NMF86908.1"/>
    </source>
</evidence>
<dbReference type="SMART" id="SM00345">
    <property type="entry name" value="HTH_GNTR"/>
    <property type="match status" value="1"/>
</dbReference>
<reference evidence="5 6" key="1">
    <citation type="submission" date="2019-12" db="EMBL/GenBank/DDBJ databases">
        <title>Comparative genomics gives insights into the taxonomy of the Azoarcus-Aromatoleum group and reveals separate origins of nif in the plant-associated Azoarcus and non-plant-associated Aromatoleum sub-groups.</title>
        <authorList>
            <person name="Lafos M."/>
            <person name="Maluk M."/>
            <person name="Batista M."/>
            <person name="Junghare M."/>
            <person name="Carmona M."/>
            <person name="Faoro H."/>
            <person name="Cruz L.M."/>
            <person name="Battistoni F."/>
            <person name="De Souza E."/>
            <person name="Pedrosa F."/>
            <person name="Chen W.-M."/>
            <person name="Poole P.S."/>
            <person name="Dixon R.A."/>
            <person name="James E.K."/>
        </authorList>
    </citation>
    <scope>NUCLEOTIDE SEQUENCE [LARGE SCALE GENOMIC DNA]</scope>
    <source>
        <strain evidence="5 6">ToN1</strain>
    </source>
</reference>
<dbReference type="RefSeq" id="WP_169204400.1">
    <property type="nucleotide sequence ID" value="NZ_CP059560.1"/>
</dbReference>
<accession>A0ABX1MJT9</accession>
<dbReference type="SUPFAM" id="SSF46785">
    <property type="entry name" value="Winged helix' DNA-binding domain"/>
    <property type="match status" value="1"/>
</dbReference>
<name>A0ABX1MJT9_9RHOO</name>
<keyword evidence="1" id="KW-0805">Transcription regulation</keyword>
<dbReference type="PANTHER" id="PTHR43537:SF45">
    <property type="entry name" value="GNTR FAMILY REGULATORY PROTEIN"/>
    <property type="match status" value="1"/>
</dbReference>
<comment type="caution">
    <text evidence="5">The sequence shown here is derived from an EMBL/GenBank/DDBJ whole genome shotgun (WGS) entry which is preliminary data.</text>
</comment>
<dbReference type="Gene3D" id="1.20.120.530">
    <property type="entry name" value="GntR ligand-binding domain-like"/>
    <property type="match status" value="1"/>
</dbReference>
<evidence type="ECO:0000256" key="1">
    <source>
        <dbReference type="ARBA" id="ARBA00023015"/>
    </source>
</evidence>
<dbReference type="EMBL" id="WTVR01000001">
    <property type="protein sequence ID" value="NMF86908.1"/>
    <property type="molecule type" value="Genomic_DNA"/>
</dbReference>
<evidence type="ECO:0000256" key="2">
    <source>
        <dbReference type="ARBA" id="ARBA00023125"/>
    </source>
</evidence>
<feature type="domain" description="HTH gntR-type" evidence="4">
    <location>
        <begin position="8"/>
        <end position="75"/>
    </location>
</feature>
<dbReference type="Pfam" id="PF00392">
    <property type="entry name" value="GntR"/>
    <property type="match status" value="1"/>
</dbReference>
<dbReference type="SMART" id="SM00895">
    <property type="entry name" value="FCD"/>
    <property type="match status" value="1"/>
</dbReference>
<dbReference type="Pfam" id="PF07729">
    <property type="entry name" value="FCD"/>
    <property type="match status" value="1"/>
</dbReference>
<evidence type="ECO:0000259" key="4">
    <source>
        <dbReference type="PROSITE" id="PS50949"/>
    </source>
</evidence>
<dbReference type="CDD" id="cd07377">
    <property type="entry name" value="WHTH_GntR"/>
    <property type="match status" value="1"/>
</dbReference>
<dbReference type="PROSITE" id="PS50949">
    <property type="entry name" value="HTH_GNTR"/>
    <property type="match status" value="1"/>
</dbReference>
<dbReference type="InterPro" id="IPR011711">
    <property type="entry name" value="GntR_C"/>
</dbReference>
<gene>
    <name evidence="5" type="ORF">GPA26_00285</name>
</gene>
<dbReference type="Proteomes" id="UP000652074">
    <property type="component" value="Unassembled WGS sequence"/>
</dbReference>
<dbReference type="PANTHER" id="PTHR43537">
    <property type="entry name" value="TRANSCRIPTIONAL REGULATOR, GNTR FAMILY"/>
    <property type="match status" value="1"/>
</dbReference>
<dbReference type="Gene3D" id="1.10.10.10">
    <property type="entry name" value="Winged helix-like DNA-binding domain superfamily/Winged helix DNA-binding domain"/>
    <property type="match status" value="1"/>
</dbReference>
<dbReference type="InterPro" id="IPR036388">
    <property type="entry name" value="WH-like_DNA-bd_sf"/>
</dbReference>